<protein>
    <recommendedName>
        <fullName evidence="2">Phosphodiester glycosidase domain-containing protein</fullName>
    </recommendedName>
</protein>
<name>A0A2W2CAC8_9HYPH</name>
<dbReference type="InterPro" id="IPR018711">
    <property type="entry name" value="NAGPA"/>
</dbReference>
<dbReference type="Proteomes" id="UP000248795">
    <property type="component" value="Unassembled WGS sequence"/>
</dbReference>
<dbReference type="Pfam" id="PF09992">
    <property type="entry name" value="NAGPA"/>
    <property type="match status" value="1"/>
</dbReference>
<sequence length="246" mass="26511">MGGASRLWLIVLAVLLGAAQAEAGCARESYEGNGYTVCRFDLRQDHLRLFSLDEQGEPYGSFSALSADLQDKGESLVFAMNAGMYGEDLRPIGLYVEEGRTLKKLNRRGGPGNFHLKPNGVFFIDGSRGGVMETEAFARSGLRPQFASQSGPMLVVDGSIHPKFSETGTSLQRRNGVGAPDDHTLVFVISDGWVNFHSFARLFRDHLKAPNALFLDGSISSLHAPDLGRSDGFAPLGPIVALVKGP</sequence>
<evidence type="ECO:0000256" key="1">
    <source>
        <dbReference type="SAM" id="SignalP"/>
    </source>
</evidence>
<keyword evidence="4" id="KW-1185">Reference proteome</keyword>
<feature type="chain" id="PRO_5016078078" description="Phosphodiester glycosidase domain-containing protein" evidence="1">
    <location>
        <begin position="24"/>
        <end position="246"/>
    </location>
</feature>
<gene>
    <name evidence="3" type="ORF">DK847_07260</name>
</gene>
<dbReference type="RefSeq" id="WP_111197347.1">
    <property type="nucleotide sequence ID" value="NZ_QKVK01000003.1"/>
</dbReference>
<reference evidence="4" key="1">
    <citation type="submission" date="2018-06" db="EMBL/GenBank/DDBJ databases">
        <title>Aestuariibacter litoralis strain KCTC 52945T.</title>
        <authorList>
            <person name="Li X."/>
            <person name="Salam N."/>
            <person name="Li J.-L."/>
            <person name="Chen Y.-M."/>
            <person name="Yang Z.-W."/>
            <person name="Zhang L.-Y."/>
            <person name="Han M.-X."/>
            <person name="Xiao M."/>
            <person name="Li W.-J."/>
        </authorList>
    </citation>
    <scope>NUCLEOTIDE SEQUENCE [LARGE SCALE GENOMIC DNA]</scope>
    <source>
        <strain evidence="4">KCTC 52945</strain>
    </source>
</reference>
<dbReference type="EMBL" id="QKVK01000003">
    <property type="protein sequence ID" value="PZF77123.1"/>
    <property type="molecule type" value="Genomic_DNA"/>
</dbReference>
<evidence type="ECO:0000313" key="3">
    <source>
        <dbReference type="EMBL" id="PZF77123.1"/>
    </source>
</evidence>
<dbReference type="AlphaFoldDB" id="A0A2W2CAC8"/>
<feature type="signal peptide" evidence="1">
    <location>
        <begin position="1"/>
        <end position="23"/>
    </location>
</feature>
<proteinExistence type="predicted"/>
<comment type="caution">
    <text evidence="3">The sequence shown here is derived from an EMBL/GenBank/DDBJ whole genome shotgun (WGS) entry which is preliminary data.</text>
</comment>
<accession>A0A2W2CAC8</accession>
<evidence type="ECO:0000313" key="4">
    <source>
        <dbReference type="Proteomes" id="UP000248795"/>
    </source>
</evidence>
<feature type="domain" description="Phosphodiester glycosidase" evidence="2">
    <location>
        <begin position="76"/>
        <end position="221"/>
    </location>
</feature>
<organism evidence="3 4">
    <name type="scientific">Aestuariivirga litoralis</name>
    <dbReference type="NCBI Taxonomy" id="2650924"/>
    <lineage>
        <taxon>Bacteria</taxon>
        <taxon>Pseudomonadati</taxon>
        <taxon>Pseudomonadota</taxon>
        <taxon>Alphaproteobacteria</taxon>
        <taxon>Hyphomicrobiales</taxon>
        <taxon>Aestuariivirgaceae</taxon>
        <taxon>Aestuariivirga</taxon>
    </lineage>
</organism>
<evidence type="ECO:0000259" key="2">
    <source>
        <dbReference type="Pfam" id="PF09992"/>
    </source>
</evidence>
<keyword evidence="1" id="KW-0732">Signal</keyword>